<dbReference type="EMBL" id="CP072842">
    <property type="protein sequence ID" value="QTV06858.1"/>
    <property type="molecule type" value="Genomic_DNA"/>
</dbReference>
<dbReference type="GO" id="GO:0008483">
    <property type="term" value="F:transaminase activity"/>
    <property type="evidence" value="ECO:0007669"/>
    <property type="project" value="UniProtKB-KW"/>
</dbReference>
<organism evidence="6 7">
    <name type="scientific">Faecalibacter bovis</name>
    <dbReference type="NCBI Taxonomy" id="2898187"/>
    <lineage>
        <taxon>Bacteria</taxon>
        <taxon>Pseudomonadati</taxon>
        <taxon>Bacteroidota</taxon>
        <taxon>Flavobacteriia</taxon>
        <taxon>Flavobacteriales</taxon>
        <taxon>Weeksellaceae</taxon>
        <taxon>Faecalibacter</taxon>
    </lineage>
</organism>
<keyword evidence="2 6" id="KW-0032">Aminotransferase</keyword>
<dbReference type="Proteomes" id="UP000672011">
    <property type="component" value="Chromosome"/>
</dbReference>
<dbReference type="NCBIfam" id="NF006569">
    <property type="entry name" value="PRK09082.1"/>
    <property type="match status" value="1"/>
</dbReference>
<dbReference type="InterPro" id="IPR015422">
    <property type="entry name" value="PyrdxlP-dep_Trfase_small"/>
</dbReference>
<comment type="cofactor">
    <cofactor evidence="1">
        <name>pyridoxal 5'-phosphate</name>
        <dbReference type="ChEBI" id="CHEBI:597326"/>
    </cofactor>
</comment>
<keyword evidence="7" id="KW-1185">Reference proteome</keyword>
<evidence type="ECO:0000259" key="5">
    <source>
        <dbReference type="Pfam" id="PF00155"/>
    </source>
</evidence>
<evidence type="ECO:0000256" key="3">
    <source>
        <dbReference type="ARBA" id="ARBA00022679"/>
    </source>
</evidence>
<evidence type="ECO:0000256" key="4">
    <source>
        <dbReference type="ARBA" id="ARBA00022898"/>
    </source>
</evidence>
<evidence type="ECO:0000256" key="2">
    <source>
        <dbReference type="ARBA" id="ARBA00022576"/>
    </source>
</evidence>
<reference evidence="7" key="2">
    <citation type="submission" date="2021-04" db="EMBL/GenBank/DDBJ databases">
        <title>Taxonomy of Flavobacteriaceae bacterium ZY171143.</title>
        <authorList>
            <person name="Li F."/>
        </authorList>
    </citation>
    <scope>NUCLEOTIDE SEQUENCE [LARGE SCALE GENOMIC DNA]</scope>
    <source>
        <strain evidence="7">ZY171143</strain>
    </source>
</reference>
<dbReference type="PANTHER" id="PTHR43807:SF20">
    <property type="entry name" value="FI04487P"/>
    <property type="match status" value="1"/>
</dbReference>
<dbReference type="Gene3D" id="3.90.1150.10">
    <property type="entry name" value="Aspartate Aminotransferase, domain 1"/>
    <property type="match status" value="1"/>
</dbReference>
<dbReference type="Pfam" id="PF00155">
    <property type="entry name" value="Aminotran_1_2"/>
    <property type="match status" value="1"/>
</dbReference>
<evidence type="ECO:0000256" key="1">
    <source>
        <dbReference type="ARBA" id="ARBA00001933"/>
    </source>
</evidence>
<dbReference type="PANTHER" id="PTHR43807">
    <property type="entry name" value="FI04487P"/>
    <property type="match status" value="1"/>
</dbReference>
<evidence type="ECO:0000313" key="6">
    <source>
        <dbReference type="EMBL" id="QTV06858.1"/>
    </source>
</evidence>
<dbReference type="RefSeq" id="WP_262897286.1">
    <property type="nucleotide sequence ID" value="NZ_CP072842.1"/>
</dbReference>
<dbReference type="InterPro" id="IPR015421">
    <property type="entry name" value="PyrdxlP-dep_Trfase_major"/>
</dbReference>
<sequence length="381" mass="43907">MSNMNSKLPHLETTIFTVMSKLASENQAINLAQGFPDFDPHSSLIESLNYYSYQNYNQYAPMIGVEKLRNFIVEKVEKFHKSIYHPENEVTITNGASQAIFTAIAAVIEKGDEVIIFEPAYDLYKPAVEMFGGVVKPIRLTYPDYKIDYSKLKELVTEQTKLVIFNNPNNPSGKIFSEDDLIQIEAILKDKNCFIISDEVYEHMTFDGKEHQSFARIPSLKDRTFITSSFGKLCHVTGWKVGYVLAGAELMKEFRKVHQYNVFCVHTPSQYAIADYLEDENNYLELNNFFQQKRNYFVDGLASTKFELIPSEGTYFISANYKNYSDLNDRAFAEELTIKNKVATIPFSAFYHDKFDENVIRFCFAKQEETLDAALERLNQL</sequence>
<dbReference type="Gene3D" id="3.40.640.10">
    <property type="entry name" value="Type I PLP-dependent aspartate aminotransferase-like (Major domain)"/>
    <property type="match status" value="1"/>
</dbReference>
<accession>A0ABX7XFY6</accession>
<dbReference type="InterPro" id="IPR004839">
    <property type="entry name" value="Aminotransferase_I/II_large"/>
</dbReference>
<name>A0ABX7XFY6_9FLAO</name>
<protein>
    <submittedName>
        <fullName evidence="6">Aminotransferase class I/II-fold pyridoxal phosphate-dependent enzyme</fullName>
    </submittedName>
</protein>
<dbReference type="SUPFAM" id="SSF53383">
    <property type="entry name" value="PLP-dependent transferases"/>
    <property type="match status" value="1"/>
</dbReference>
<keyword evidence="4" id="KW-0663">Pyridoxal phosphate</keyword>
<gene>
    <name evidence="6" type="ORF">J9309_05960</name>
</gene>
<dbReference type="InterPro" id="IPR051326">
    <property type="entry name" value="Kynurenine-oxoglutarate_AT"/>
</dbReference>
<proteinExistence type="predicted"/>
<evidence type="ECO:0000313" key="7">
    <source>
        <dbReference type="Proteomes" id="UP000672011"/>
    </source>
</evidence>
<keyword evidence="3" id="KW-0808">Transferase</keyword>
<feature type="domain" description="Aminotransferase class I/classII large" evidence="5">
    <location>
        <begin position="28"/>
        <end position="378"/>
    </location>
</feature>
<reference evidence="6 7" key="1">
    <citation type="journal article" date="2021" name="Int. J. Syst. Evol. Microbiol.">
        <title>Faecalibacter bovis sp. nov., isolated from cow faeces.</title>
        <authorList>
            <person name="Li F."/>
            <person name="Zhao W."/>
            <person name="Hong Q."/>
            <person name="Shao Q."/>
            <person name="Song J."/>
            <person name="Yang S."/>
        </authorList>
    </citation>
    <scope>NUCLEOTIDE SEQUENCE [LARGE SCALE GENOMIC DNA]</scope>
    <source>
        <strain evidence="6 7">ZY171143</strain>
    </source>
</reference>
<dbReference type="InterPro" id="IPR015424">
    <property type="entry name" value="PyrdxlP-dep_Trfase"/>
</dbReference>
<dbReference type="CDD" id="cd00609">
    <property type="entry name" value="AAT_like"/>
    <property type="match status" value="1"/>
</dbReference>